<dbReference type="AlphaFoldDB" id="A0A848GND1"/>
<name>A0A848GND1_9BACT</name>
<evidence type="ECO:0000313" key="1">
    <source>
        <dbReference type="EMBL" id="NML40125.1"/>
    </source>
</evidence>
<sequence>MERFNKRIQQDVFLLRLQQVVTWTELLMKDVSRDGWGNRTIFRKTNPFIDGVRAFQLQEEGVIWSRDIWDEDFILRVLVEVLPARESVQPASWEDIIQKGRIVAHETCTTVVDGASEEQSGWYVDLYDLPPVDTWIYLTPQTRTAYPTLYCWVPTIFEEAMQTAMDVHVLDSYEWVDIAELLPDYL</sequence>
<dbReference type="Proteomes" id="UP000583266">
    <property type="component" value="Unassembled WGS sequence"/>
</dbReference>
<comment type="caution">
    <text evidence="1">The sequence shown here is derived from an EMBL/GenBank/DDBJ whole genome shotgun (WGS) entry which is preliminary data.</text>
</comment>
<dbReference type="RefSeq" id="WP_169227158.1">
    <property type="nucleotide sequence ID" value="NZ_JABBGC010000002.1"/>
</dbReference>
<accession>A0A848GND1</accession>
<dbReference type="EMBL" id="JABBGC010000002">
    <property type="protein sequence ID" value="NML40125.1"/>
    <property type="molecule type" value="Genomic_DNA"/>
</dbReference>
<protein>
    <submittedName>
        <fullName evidence="1">Uncharacterized protein</fullName>
    </submittedName>
</protein>
<evidence type="ECO:0000313" key="2">
    <source>
        <dbReference type="Proteomes" id="UP000583266"/>
    </source>
</evidence>
<gene>
    <name evidence="1" type="ORF">HHL17_23200</name>
</gene>
<keyword evidence="2" id="KW-1185">Reference proteome</keyword>
<organism evidence="1 2">
    <name type="scientific">Chitinophaga fulva</name>
    <dbReference type="NCBI Taxonomy" id="2728842"/>
    <lineage>
        <taxon>Bacteria</taxon>
        <taxon>Pseudomonadati</taxon>
        <taxon>Bacteroidota</taxon>
        <taxon>Chitinophagia</taxon>
        <taxon>Chitinophagales</taxon>
        <taxon>Chitinophagaceae</taxon>
        <taxon>Chitinophaga</taxon>
    </lineage>
</organism>
<proteinExistence type="predicted"/>
<reference evidence="1 2" key="1">
    <citation type="submission" date="2020-04" db="EMBL/GenBank/DDBJ databases">
        <title>Chitinophaga sp. G-6-1-13 sp. nov., isolated from soil.</title>
        <authorList>
            <person name="Dahal R.H."/>
            <person name="Chaudhary D.K."/>
        </authorList>
    </citation>
    <scope>NUCLEOTIDE SEQUENCE [LARGE SCALE GENOMIC DNA]</scope>
    <source>
        <strain evidence="1 2">G-6-1-13</strain>
    </source>
</reference>